<proteinExistence type="predicted"/>
<evidence type="ECO:0000259" key="2">
    <source>
        <dbReference type="Pfam" id="PF12849"/>
    </source>
</evidence>
<keyword evidence="1" id="KW-0732">Signal</keyword>
<evidence type="ECO:0000256" key="1">
    <source>
        <dbReference type="ARBA" id="ARBA00022729"/>
    </source>
</evidence>
<dbReference type="PANTHER" id="PTHR30570">
    <property type="entry name" value="PERIPLASMIC PHOSPHATE BINDING COMPONENT OF PHOSPHATE ABC TRANSPORTER"/>
    <property type="match status" value="1"/>
</dbReference>
<comment type="caution">
    <text evidence="3">The sequence shown here is derived from an EMBL/GenBank/DDBJ whole genome shotgun (WGS) entry which is preliminary data.</text>
</comment>
<organism evidence="3 4">
    <name type="scientific">Candidatus Mesenet longicola</name>
    <dbReference type="NCBI Taxonomy" id="1892558"/>
    <lineage>
        <taxon>Bacteria</taxon>
        <taxon>Pseudomonadati</taxon>
        <taxon>Pseudomonadota</taxon>
        <taxon>Alphaproteobacteria</taxon>
        <taxon>Rickettsiales</taxon>
        <taxon>Anaplasmataceae</taxon>
        <taxon>Candidatus Mesenet</taxon>
    </lineage>
</organism>
<dbReference type="EMBL" id="BNGU01000034">
    <property type="protein sequence ID" value="GHM59779.1"/>
    <property type="molecule type" value="Genomic_DNA"/>
</dbReference>
<dbReference type="AlphaFoldDB" id="A0A8J3MMC1"/>
<dbReference type="Pfam" id="PF12849">
    <property type="entry name" value="PBP_like_2"/>
    <property type="match status" value="1"/>
</dbReference>
<dbReference type="PANTHER" id="PTHR30570:SF1">
    <property type="entry name" value="PHOSPHATE-BINDING PROTEIN PSTS"/>
    <property type="match status" value="1"/>
</dbReference>
<protein>
    <submittedName>
        <fullName evidence="3">Phosphate ABC transporter substrate-binding protein</fullName>
    </submittedName>
</protein>
<sequence length="342" mass="38449">MHKLILFIVLSLFVNAEAALYIENLKDRPYIKIAGSSTVFPFVALAAEQFSSISSFPTPIVESIGSGAGFKMFCVGVGSGTSDIATSSRRMKDVERQLCEKNQVKEIIEIIIGYDGIVIVNSKKNNRFDFTTRELFTALSAYSFSDEGKLIKNSNWSDIDLRFPKSEIEIYGPYKNTGTYDVLIDILMINSCMHLKPFVESYEKYDERKKACSTIRNDGKYIEVGVNENIIIQKLKSNQNAFGIFGFSFLERNKDKVQGSMIAGIEPTYENISSGKYTLSRPLYLYVKKDHINIIPGLKDFIKEVTSPAAVGTNGYLSRLGLIPLKEEEIKRVQNEITKIVI</sequence>
<accession>A0A8J3MMC1</accession>
<name>A0A8J3MMC1_9RICK</name>
<dbReference type="SUPFAM" id="SSF53850">
    <property type="entry name" value="Periplasmic binding protein-like II"/>
    <property type="match status" value="1"/>
</dbReference>
<feature type="domain" description="PBP" evidence="2">
    <location>
        <begin position="28"/>
        <end position="308"/>
    </location>
</feature>
<keyword evidence="4" id="KW-1185">Reference proteome</keyword>
<dbReference type="Proteomes" id="UP000637906">
    <property type="component" value="Unassembled WGS sequence"/>
</dbReference>
<evidence type="ECO:0000313" key="3">
    <source>
        <dbReference type="EMBL" id="GHM59779.1"/>
    </source>
</evidence>
<dbReference type="InterPro" id="IPR050811">
    <property type="entry name" value="Phosphate_ABC_transporter"/>
</dbReference>
<reference evidence="3 4" key="1">
    <citation type="journal article" date="2021" name="Microb. Ecol.">
        <title>Candidatus Mesenet longicola: Novel Endosymbionts of Brontispa longissima that Induce Cytoplasmic Incompatibility.</title>
        <authorList>
            <person name="Takano S."/>
            <person name="Gotoh Y."/>
            <person name="Hayashi T."/>
        </authorList>
    </citation>
    <scope>NUCLEOTIDE SEQUENCE [LARGE SCALE GENOMIC DNA]</scope>
    <source>
        <strain evidence="3">L5</strain>
    </source>
</reference>
<evidence type="ECO:0000313" key="4">
    <source>
        <dbReference type="Proteomes" id="UP000637906"/>
    </source>
</evidence>
<dbReference type="InterPro" id="IPR024370">
    <property type="entry name" value="PBP_domain"/>
</dbReference>
<gene>
    <name evidence="3" type="ORF">sL5_07720</name>
</gene>
<dbReference type="Gene3D" id="3.40.190.10">
    <property type="entry name" value="Periplasmic binding protein-like II"/>
    <property type="match status" value="2"/>
</dbReference>